<keyword evidence="2" id="KW-1185">Reference proteome</keyword>
<dbReference type="EMBL" id="JANEYG010000043">
    <property type="protein sequence ID" value="KAJ8916380.1"/>
    <property type="molecule type" value="Genomic_DNA"/>
</dbReference>
<name>A0AAV8VQI4_9CUCU</name>
<sequence length="101" mass="12155">MYIDEYLIVIYITSAKIKIKNQKLVSIMFKGFYPGLKRQRRVYKKRRLNEKNGDKLLSVNYINYYSITKSMWEAPKLLSIFQVIDFHLIIVYPQRKSKSNL</sequence>
<dbReference type="AlphaFoldDB" id="A0AAV8VQI4"/>
<accession>A0AAV8VQI4</accession>
<gene>
    <name evidence="1" type="ORF">NQ315_005078</name>
</gene>
<evidence type="ECO:0000313" key="1">
    <source>
        <dbReference type="EMBL" id="KAJ8916380.1"/>
    </source>
</evidence>
<organism evidence="1 2">
    <name type="scientific">Exocentrus adspersus</name>
    <dbReference type="NCBI Taxonomy" id="1586481"/>
    <lineage>
        <taxon>Eukaryota</taxon>
        <taxon>Metazoa</taxon>
        <taxon>Ecdysozoa</taxon>
        <taxon>Arthropoda</taxon>
        <taxon>Hexapoda</taxon>
        <taxon>Insecta</taxon>
        <taxon>Pterygota</taxon>
        <taxon>Neoptera</taxon>
        <taxon>Endopterygota</taxon>
        <taxon>Coleoptera</taxon>
        <taxon>Polyphaga</taxon>
        <taxon>Cucujiformia</taxon>
        <taxon>Chrysomeloidea</taxon>
        <taxon>Cerambycidae</taxon>
        <taxon>Lamiinae</taxon>
        <taxon>Acanthocinini</taxon>
        <taxon>Exocentrus</taxon>
    </lineage>
</organism>
<evidence type="ECO:0000313" key="2">
    <source>
        <dbReference type="Proteomes" id="UP001159042"/>
    </source>
</evidence>
<comment type="caution">
    <text evidence="1">The sequence shown here is derived from an EMBL/GenBank/DDBJ whole genome shotgun (WGS) entry which is preliminary data.</text>
</comment>
<protein>
    <submittedName>
        <fullName evidence="1">Uncharacterized protein</fullName>
    </submittedName>
</protein>
<dbReference type="Proteomes" id="UP001159042">
    <property type="component" value="Unassembled WGS sequence"/>
</dbReference>
<reference evidence="1 2" key="1">
    <citation type="journal article" date="2023" name="Insect Mol. Biol.">
        <title>Genome sequencing provides insights into the evolution of gene families encoding plant cell wall-degrading enzymes in longhorned beetles.</title>
        <authorList>
            <person name="Shin N.R."/>
            <person name="Okamura Y."/>
            <person name="Kirsch R."/>
            <person name="Pauchet Y."/>
        </authorList>
    </citation>
    <scope>NUCLEOTIDE SEQUENCE [LARGE SCALE GENOMIC DNA]</scope>
    <source>
        <strain evidence="1">EAD_L_NR</strain>
    </source>
</reference>
<proteinExistence type="predicted"/>